<name>A0A1F7K9K6_9BACT</name>
<keyword evidence="1" id="KW-1133">Transmembrane helix</keyword>
<sequence>MSKQIETNLTKQVMTKINKNQVAMKSRLNILAEALGLGSGVALSALILVFVLSWLIYWFRANQDLLTIPGPYRGIKLFLQTLPYLWVIGFISLFVFFSWLLKKYDFSYKRPLIVILAFVIGFFATGAYLFQSHPILANYLRHRLPLTYTPQETELGYVVGEIIDQKDSQLILNTDNNKQYIVNYDQDTRLPGRNFAVGDTVRVIGIINKQTIKAGAVMNLSKQKQLYRITPLAPGRGNRFGNPYGHK</sequence>
<feature type="transmembrane region" description="Helical" evidence="1">
    <location>
        <begin position="112"/>
        <end position="130"/>
    </location>
</feature>
<keyword evidence="1" id="KW-0812">Transmembrane</keyword>
<feature type="transmembrane region" description="Helical" evidence="1">
    <location>
        <begin position="34"/>
        <end position="57"/>
    </location>
</feature>
<organism evidence="2 3">
    <name type="scientific">Candidatus Roizmanbacteria bacterium RIFOXYA1_FULL_41_12</name>
    <dbReference type="NCBI Taxonomy" id="1802082"/>
    <lineage>
        <taxon>Bacteria</taxon>
        <taxon>Candidatus Roizmaniibacteriota</taxon>
    </lineage>
</organism>
<protein>
    <submittedName>
        <fullName evidence="2">Uncharacterized protein</fullName>
    </submittedName>
</protein>
<evidence type="ECO:0000256" key="1">
    <source>
        <dbReference type="SAM" id="Phobius"/>
    </source>
</evidence>
<dbReference type="Proteomes" id="UP000178450">
    <property type="component" value="Unassembled WGS sequence"/>
</dbReference>
<dbReference type="EMBL" id="MGBG01000020">
    <property type="protein sequence ID" value="OGK64537.1"/>
    <property type="molecule type" value="Genomic_DNA"/>
</dbReference>
<evidence type="ECO:0000313" key="3">
    <source>
        <dbReference type="Proteomes" id="UP000178450"/>
    </source>
</evidence>
<evidence type="ECO:0000313" key="2">
    <source>
        <dbReference type="EMBL" id="OGK64537.1"/>
    </source>
</evidence>
<accession>A0A1F7K9K6</accession>
<dbReference type="AlphaFoldDB" id="A0A1F7K9K6"/>
<proteinExistence type="predicted"/>
<keyword evidence="1" id="KW-0472">Membrane</keyword>
<reference evidence="2 3" key="1">
    <citation type="journal article" date="2016" name="Nat. Commun.">
        <title>Thousands of microbial genomes shed light on interconnected biogeochemical processes in an aquifer system.</title>
        <authorList>
            <person name="Anantharaman K."/>
            <person name="Brown C.T."/>
            <person name="Hug L.A."/>
            <person name="Sharon I."/>
            <person name="Castelle C.J."/>
            <person name="Probst A.J."/>
            <person name="Thomas B.C."/>
            <person name="Singh A."/>
            <person name="Wilkins M.J."/>
            <person name="Karaoz U."/>
            <person name="Brodie E.L."/>
            <person name="Williams K.H."/>
            <person name="Hubbard S.S."/>
            <person name="Banfield J.F."/>
        </authorList>
    </citation>
    <scope>NUCLEOTIDE SEQUENCE [LARGE SCALE GENOMIC DNA]</scope>
</reference>
<feature type="transmembrane region" description="Helical" evidence="1">
    <location>
        <begin position="77"/>
        <end position="100"/>
    </location>
</feature>
<gene>
    <name evidence="2" type="ORF">A2209_02460</name>
</gene>
<comment type="caution">
    <text evidence="2">The sequence shown here is derived from an EMBL/GenBank/DDBJ whole genome shotgun (WGS) entry which is preliminary data.</text>
</comment>